<proteinExistence type="predicted"/>
<dbReference type="Proteomes" id="UP000243463">
    <property type="component" value="Unassembled WGS sequence"/>
</dbReference>
<accession>A0A217ED66</accession>
<reference evidence="2" key="1">
    <citation type="submission" date="2017-06" db="EMBL/GenBank/DDBJ databases">
        <authorList>
            <person name="Varghese N."/>
            <person name="Submissions S."/>
        </authorList>
    </citation>
    <scope>NUCLEOTIDE SEQUENCE [LARGE SCALE GENOMIC DNA]</scope>
    <source>
        <strain evidence="2">ANC 5114</strain>
    </source>
</reference>
<evidence type="ECO:0000313" key="2">
    <source>
        <dbReference type="Proteomes" id="UP000243463"/>
    </source>
</evidence>
<dbReference type="AlphaFoldDB" id="A0A217ED66"/>
<evidence type="ECO:0000313" key="1">
    <source>
        <dbReference type="EMBL" id="SNQ28140.1"/>
    </source>
</evidence>
<gene>
    <name evidence="1" type="ORF">SAMN05444584_0049</name>
</gene>
<sequence length="96" mass="11431">MPKQNTNTKQYTALDLADIHACFNKYLDLFRTAIHDIQIRITELKGRVSPENEMYFIQLESVLSIYEYMVEGRSEHYQDLEDKYDLEHDAPTKWSI</sequence>
<protein>
    <submittedName>
        <fullName evidence="1">Uncharacterized protein</fullName>
    </submittedName>
</protein>
<name>A0A217ED66_9GAMM</name>
<dbReference type="EMBL" id="FZLN01000001">
    <property type="protein sequence ID" value="SNQ28140.1"/>
    <property type="molecule type" value="Genomic_DNA"/>
</dbReference>
<dbReference type="RefSeq" id="WP_088822153.1">
    <property type="nucleotide sequence ID" value="NZ_FZLN01000001.1"/>
</dbReference>
<keyword evidence="2" id="KW-1185">Reference proteome</keyword>
<organism evidence="1 2">
    <name type="scientific">Acinetobacter apis</name>
    <dbReference type="NCBI Taxonomy" id="1229165"/>
    <lineage>
        <taxon>Bacteria</taxon>
        <taxon>Pseudomonadati</taxon>
        <taxon>Pseudomonadota</taxon>
        <taxon>Gammaproteobacteria</taxon>
        <taxon>Moraxellales</taxon>
        <taxon>Moraxellaceae</taxon>
        <taxon>Acinetobacter</taxon>
    </lineage>
</organism>